<protein>
    <submittedName>
        <fullName evidence="2">NadR type nicotinamide-nucleotide adenylyltransferase</fullName>
    </submittedName>
</protein>
<feature type="domain" description="NadR/Ttd14 AAA" evidence="1">
    <location>
        <begin position="3"/>
        <end position="165"/>
    </location>
</feature>
<dbReference type="Pfam" id="PF13521">
    <property type="entry name" value="AAA_28"/>
    <property type="match status" value="1"/>
</dbReference>
<dbReference type="OrthoDB" id="9151999at2"/>
<comment type="caution">
    <text evidence="2">The sequence shown here is derived from an EMBL/GenBank/DDBJ whole genome shotgun (WGS) entry which is preliminary data.</text>
</comment>
<dbReference type="PANTHER" id="PTHR37512">
    <property type="entry name" value="TRIFUNCTIONAL NAD BIOSYNTHESIS/REGULATOR PROTEIN NADR"/>
    <property type="match status" value="1"/>
</dbReference>
<proteinExistence type="predicted"/>
<name>A0A4R1L664_9BACT</name>
<keyword evidence="2" id="KW-0548">Nucleotidyltransferase</keyword>
<gene>
    <name evidence="2" type="ORF">C7378_1271</name>
</gene>
<organism evidence="2 3">
    <name type="scientific">Acidipila rosea</name>
    <dbReference type="NCBI Taxonomy" id="768535"/>
    <lineage>
        <taxon>Bacteria</taxon>
        <taxon>Pseudomonadati</taxon>
        <taxon>Acidobacteriota</taxon>
        <taxon>Terriglobia</taxon>
        <taxon>Terriglobales</taxon>
        <taxon>Acidobacteriaceae</taxon>
        <taxon>Acidipila</taxon>
    </lineage>
</organism>
<accession>A0A4R1L664</accession>
<dbReference type="InterPro" id="IPR052735">
    <property type="entry name" value="NAD_biosynth-regulator"/>
</dbReference>
<dbReference type="Gene3D" id="3.40.50.300">
    <property type="entry name" value="P-loop containing nucleotide triphosphate hydrolases"/>
    <property type="match status" value="1"/>
</dbReference>
<sequence>MKRVAVVGAESTGKSTLCARLAQHYQTAWVPEYGREYTLELAARLGAMDAIHWTEADFLQIAKGQLAAEKEAQQHAAGLLICDTDILAVSIWQERYLGTRNRAIEALASAHPIDLYLLTACDVPFVADEIRDGEHFREWMTARFREVLDHKQLPFVELHGDWQQRFDQAAAAIDRLTASASGTCRTS</sequence>
<dbReference type="GO" id="GO:0016779">
    <property type="term" value="F:nucleotidyltransferase activity"/>
    <property type="evidence" value="ECO:0007669"/>
    <property type="project" value="UniProtKB-KW"/>
</dbReference>
<reference evidence="2 3" key="1">
    <citation type="submission" date="2019-03" db="EMBL/GenBank/DDBJ databases">
        <title>Genomic Encyclopedia of Type Strains, Phase IV (KMG-IV): sequencing the most valuable type-strain genomes for metagenomic binning, comparative biology and taxonomic classification.</title>
        <authorList>
            <person name="Goeker M."/>
        </authorList>
    </citation>
    <scope>NUCLEOTIDE SEQUENCE [LARGE SCALE GENOMIC DNA]</scope>
    <source>
        <strain evidence="2 3">DSM 103428</strain>
    </source>
</reference>
<dbReference type="Proteomes" id="UP000295210">
    <property type="component" value="Unassembled WGS sequence"/>
</dbReference>
<evidence type="ECO:0000259" key="1">
    <source>
        <dbReference type="Pfam" id="PF13521"/>
    </source>
</evidence>
<dbReference type="PANTHER" id="PTHR37512:SF1">
    <property type="entry name" value="NADR_TTD14 AAA DOMAIN-CONTAINING PROTEIN"/>
    <property type="match status" value="1"/>
</dbReference>
<evidence type="ECO:0000313" key="2">
    <source>
        <dbReference type="EMBL" id="TCK73658.1"/>
    </source>
</evidence>
<dbReference type="AlphaFoldDB" id="A0A4R1L664"/>
<dbReference type="RefSeq" id="WP_131993521.1">
    <property type="nucleotide sequence ID" value="NZ_SMGK01000002.1"/>
</dbReference>
<dbReference type="InterPro" id="IPR038727">
    <property type="entry name" value="NadR/Ttd14_AAA_dom"/>
</dbReference>
<dbReference type="SUPFAM" id="SSF52540">
    <property type="entry name" value="P-loop containing nucleoside triphosphate hydrolases"/>
    <property type="match status" value="1"/>
</dbReference>
<keyword evidence="2" id="KW-0808">Transferase</keyword>
<keyword evidence="3" id="KW-1185">Reference proteome</keyword>
<dbReference type="InterPro" id="IPR027417">
    <property type="entry name" value="P-loop_NTPase"/>
</dbReference>
<dbReference type="EMBL" id="SMGK01000002">
    <property type="protein sequence ID" value="TCK73658.1"/>
    <property type="molecule type" value="Genomic_DNA"/>
</dbReference>
<evidence type="ECO:0000313" key="3">
    <source>
        <dbReference type="Proteomes" id="UP000295210"/>
    </source>
</evidence>